<evidence type="ECO:0008006" key="6">
    <source>
        <dbReference type="Google" id="ProtNLM"/>
    </source>
</evidence>
<sequence length="620" mass="62656">MKSLLGGAPSRRRHLVTLCLATPLLAVTGLAPSVAAAHGAPSVVVHAQDAAPSPKTETAATPFTVTFTPGKDARTVQVKIAFADRALRGAGTLNSYKAGEEKAAASWKKDVADGVWEHTVVDAAAAAHTRMVFEFSPLASKDGAAAKSSRVLLTGDFDPAKKYSARGVLAGQDDLKRQVAQQTRTAPPKQTPVTPKPAPSAPATQTPSTPGGQNNRGGQSTAPDDVVIEAPVGDATDGPTQPAQDPVVVDGQGALPKGQEQQQQRQAPGQRRLVTEGKVNLQAGQDGDRLTLSVTDGDSAAGRPLGEVILGVRDSAKSVRGAEFGGAEWSFLGDKGSSAFVTPPAQRPGVVWPGYSTEKVDFAALSGPVRLHLEKTAGPGEVKLFTLDAATKKPTVQIDTGAGVREVAIDKAARTNTGWVFTEAGSYDLSVRYTAKSKDGRDLDSGTQVLKVLVGQDAIKAGGGKAAPAPSTPAPSTPETATEENIEVGAQAAPAADEVPVVPVVPSVPVNSGMPAAPVLPAPPGLPASPGTPASPGIPASPGEPVSPAVPVTPGHPAFPGAPAGDSSPGIPGFPGGELPYTGGPILSMLGIGGAALAAGFLLFRRSRKSSVAGDTGGTP</sequence>
<feature type="chain" id="PRO_5038871042" description="Gram-positive cocci surface proteins LPxTG domain-containing protein" evidence="3">
    <location>
        <begin position="37"/>
        <end position="620"/>
    </location>
</feature>
<keyword evidence="5" id="KW-1185">Reference proteome</keyword>
<feature type="region of interest" description="Disordered" evidence="1">
    <location>
        <begin position="461"/>
        <end position="483"/>
    </location>
</feature>
<evidence type="ECO:0000313" key="4">
    <source>
        <dbReference type="EMBL" id="GAB79229.1"/>
    </source>
</evidence>
<evidence type="ECO:0000256" key="1">
    <source>
        <dbReference type="SAM" id="MobiDB-lite"/>
    </source>
</evidence>
<keyword evidence="2" id="KW-0472">Membrane</keyword>
<dbReference type="Proteomes" id="UP000008495">
    <property type="component" value="Unassembled WGS sequence"/>
</dbReference>
<dbReference type="eggNOG" id="COG0803">
    <property type="taxonomic scope" value="Bacteria"/>
</dbReference>
<name>K6VR51_9MICO</name>
<proteinExistence type="predicted"/>
<dbReference type="OrthoDB" id="4422177at2"/>
<comment type="caution">
    <text evidence="4">The sequence shown here is derived from an EMBL/GenBank/DDBJ whole genome shotgun (WGS) entry which is preliminary data.</text>
</comment>
<feature type="compositionally biased region" description="Low complexity" evidence="1">
    <location>
        <begin position="259"/>
        <end position="272"/>
    </location>
</feature>
<evidence type="ECO:0000313" key="5">
    <source>
        <dbReference type="Proteomes" id="UP000008495"/>
    </source>
</evidence>
<dbReference type="EMBL" id="BAGZ01000021">
    <property type="protein sequence ID" value="GAB79229.1"/>
    <property type="molecule type" value="Genomic_DNA"/>
</dbReference>
<dbReference type="NCBIfam" id="TIGR01167">
    <property type="entry name" value="LPXTG_anchor"/>
    <property type="match status" value="1"/>
</dbReference>
<dbReference type="RefSeq" id="WP_006503986.1">
    <property type="nucleotide sequence ID" value="NZ_BAGZ01000021.1"/>
</dbReference>
<feature type="compositionally biased region" description="Polar residues" evidence="1">
    <location>
        <begin position="211"/>
        <end position="222"/>
    </location>
</feature>
<evidence type="ECO:0000256" key="3">
    <source>
        <dbReference type="SAM" id="SignalP"/>
    </source>
</evidence>
<organism evidence="4 5">
    <name type="scientific">Austwickia chelonae NBRC 105200</name>
    <dbReference type="NCBI Taxonomy" id="1184607"/>
    <lineage>
        <taxon>Bacteria</taxon>
        <taxon>Bacillati</taxon>
        <taxon>Actinomycetota</taxon>
        <taxon>Actinomycetes</taxon>
        <taxon>Micrococcales</taxon>
        <taxon>Dermatophilaceae</taxon>
        <taxon>Austwickia</taxon>
    </lineage>
</organism>
<feature type="region of interest" description="Disordered" evidence="1">
    <location>
        <begin position="177"/>
        <end position="273"/>
    </location>
</feature>
<feature type="compositionally biased region" description="Low complexity" evidence="1">
    <location>
        <begin position="555"/>
        <end position="565"/>
    </location>
</feature>
<keyword evidence="2" id="KW-1133">Transmembrane helix</keyword>
<dbReference type="NCBIfam" id="NF038134">
    <property type="entry name" value="choice_anch_M"/>
    <property type="match status" value="1"/>
</dbReference>
<feature type="region of interest" description="Disordered" evidence="1">
    <location>
        <begin position="525"/>
        <end position="576"/>
    </location>
</feature>
<gene>
    <name evidence="4" type="ORF">AUCHE_21_00550</name>
</gene>
<feature type="compositionally biased region" description="Low complexity" evidence="1">
    <location>
        <begin position="201"/>
        <end position="210"/>
    </location>
</feature>
<feature type="transmembrane region" description="Helical" evidence="2">
    <location>
        <begin position="586"/>
        <end position="604"/>
    </location>
</feature>
<reference evidence="4 5" key="1">
    <citation type="submission" date="2012-08" db="EMBL/GenBank/DDBJ databases">
        <title>Whole genome shotgun sequence of Austwickia chelonae NBRC 105200.</title>
        <authorList>
            <person name="Yoshida I."/>
            <person name="Hosoyama A."/>
            <person name="Tsuchikane K."/>
            <person name="Katsumata H."/>
            <person name="Ando Y."/>
            <person name="Ohji S."/>
            <person name="Hamada M."/>
            <person name="Tamura T."/>
            <person name="Yamazoe A."/>
            <person name="Yamazaki S."/>
            <person name="Fujita N."/>
        </authorList>
    </citation>
    <scope>NUCLEOTIDE SEQUENCE [LARGE SCALE GENOMIC DNA]</scope>
    <source>
        <strain evidence="4 5">NBRC 105200</strain>
    </source>
</reference>
<dbReference type="STRING" id="100225.SAMN05421595_2537"/>
<protein>
    <recommendedName>
        <fullName evidence="6">Gram-positive cocci surface proteins LPxTG domain-containing protein</fullName>
    </recommendedName>
</protein>
<dbReference type="AlphaFoldDB" id="K6VR51"/>
<feature type="compositionally biased region" description="Low complexity" evidence="1">
    <location>
        <begin position="528"/>
        <end position="544"/>
    </location>
</feature>
<keyword evidence="2" id="KW-0812">Transmembrane</keyword>
<evidence type="ECO:0000256" key="2">
    <source>
        <dbReference type="SAM" id="Phobius"/>
    </source>
</evidence>
<accession>K6VR51</accession>
<feature type="signal peptide" evidence="3">
    <location>
        <begin position="1"/>
        <end position="36"/>
    </location>
</feature>
<keyword evidence="3" id="KW-0732">Signal</keyword>